<keyword evidence="2 7" id="KW-0489">Methyltransferase</keyword>
<dbReference type="NCBIfam" id="TIGR00675">
    <property type="entry name" value="dcm"/>
    <property type="match status" value="1"/>
</dbReference>
<evidence type="ECO:0000256" key="8">
    <source>
        <dbReference type="RuleBase" id="RU000416"/>
    </source>
</evidence>
<accession>A0A7W9EFX1</accession>
<comment type="caution">
    <text evidence="9">The sequence shown here is derived from an EMBL/GenBank/DDBJ whole genome shotgun (WGS) entry which is preliminary data.</text>
</comment>
<dbReference type="InterPro" id="IPR029063">
    <property type="entry name" value="SAM-dependent_MTases_sf"/>
</dbReference>
<dbReference type="EC" id="2.1.1.37" evidence="1"/>
<gene>
    <name evidence="9" type="ORF">FHS49_003616</name>
</gene>
<dbReference type="Gene3D" id="3.40.50.150">
    <property type="entry name" value="Vaccinia Virus protein VP39"/>
    <property type="match status" value="1"/>
</dbReference>
<dbReference type="GO" id="GO:0003886">
    <property type="term" value="F:DNA (cytosine-5-)-methyltransferase activity"/>
    <property type="evidence" value="ECO:0007669"/>
    <property type="project" value="UniProtKB-EC"/>
</dbReference>
<dbReference type="RefSeq" id="WP_184021498.1">
    <property type="nucleotide sequence ID" value="NZ_JACIJC010000006.1"/>
</dbReference>
<evidence type="ECO:0000313" key="9">
    <source>
        <dbReference type="EMBL" id="MBB5687574.1"/>
    </source>
</evidence>
<comment type="catalytic activity">
    <reaction evidence="6">
        <text>a 2'-deoxycytidine in DNA + S-adenosyl-L-methionine = a 5-methyl-2'-deoxycytidine in DNA + S-adenosyl-L-homocysteine + H(+)</text>
        <dbReference type="Rhea" id="RHEA:13681"/>
        <dbReference type="Rhea" id="RHEA-COMP:11369"/>
        <dbReference type="Rhea" id="RHEA-COMP:11370"/>
        <dbReference type="ChEBI" id="CHEBI:15378"/>
        <dbReference type="ChEBI" id="CHEBI:57856"/>
        <dbReference type="ChEBI" id="CHEBI:59789"/>
        <dbReference type="ChEBI" id="CHEBI:85452"/>
        <dbReference type="ChEBI" id="CHEBI:85454"/>
        <dbReference type="EC" id="2.1.1.37"/>
    </reaction>
</comment>
<name>A0A7W9EFX1_9SPHN</name>
<dbReference type="EMBL" id="JACIJC010000006">
    <property type="protein sequence ID" value="MBB5687574.1"/>
    <property type="molecule type" value="Genomic_DNA"/>
</dbReference>
<dbReference type="PANTHER" id="PTHR46098">
    <property type="entry name" value="TRNA (CYTOSINE(38)-C(5))-METHYLTRANSFERASE"/>
    <property type="match status" value="1"/>
</dbReference>
<evidence type="ECO:0000256" key="3">
    <source>
        <dbReference type="ARBA" id="ARBA00022679"/>
    </source>
</evidence>
<dbReference type="PRINTS" id="PR00105">
    <property type="entry name" value="C5METTRFRASE"/>
</dbReference>
<dbReference type="PROSITE" id="PS51679">
    <property type="entry name" value="SAM_MT_C5"/>
    <property type="match status" value="1"/>
</dbReference>
<evidence type="ECO:0000256" key="1">
    <source>
        <dbReference type="ARBA" id="ARBA00011975"/>
    </source>
</evidence>
<dbReference type="Proteomes" id="UP000549617">
    <property type="component" value="Unassembled WGS sequence"/>
</dbReference>
<comment type="similarity">
    <text evidence="7 8">Belongs to the class I-like SAM-binding methyltransferase superfamily. C5-methyltransferase family.</text>
</comment>
<evidence type="ECO:0000313" key="10">
    <source>
        <dbReference type="Proteomes" id="UP000549617"/>
    </source>
</evidence>
<keyword evidence="3 7" id="KW-0808">Transferase</keyword>
<dbReference type="GO" id="GO:0009307">
    <property type="term" value="P:DNA restriction-modification system"/>
    <property type="evidence" value="ECO:0007669"/>
    <property type="project" value="UniProtKB-KW"/>
</dbReference>
<dbReference type="Gene3D" id="3.90.120.10">
    <property type="entry name" value="DNA Methylase, subunit A, domain 2"/>
    <property type="match status" value="1"/>
</dbReference>
<dbReference type="SUPFAM" id="SSF53335">
    <property type="entry name" value="S-adenosyl-L-methionine-dependent methyltransferases"/>
    <property type="match status" value="1"/>
</dbReference>
<keyword evidence="10" id="KW-1185">Reference proteome</keyword>
<evidence type="ECO:0000256" key="2">
    <source>
        <dbReference type="ARBA" id="ARBA00022603"/>
    </source>
</evidence>
<organism evidence="9 10">
    <name type="scientific">Sphingobium boeckii</name>
    <dbReference type="NCBI Taxonomy" id="1082345"/>
    <lineage>
        <taxon>Bacteria</taxon>
        <taxon>Pseudomonadati</taxon>
        <taxon>Pseudomonadota</taxon>
        <taxon>Alphaproteobacteria</taxon>
        <taxon>Sphingomonadales</taxon>
        <taxon>Sphingomonadaceae</taxon>
        <taxon>Sphingobium</taxon>
    </lineage>
</organism>
<proteinExistence type="inferred from homology"/>
<evidence type="ECO:0000256" key="4">
    <source>
        <dbReference type="ARBA" id="ARBA00022691"/>
    </source>
</evidence>
<evidence type="ECO:0000256" key="6">
    <source>
        <dbReference type="ARBA" id="ARBA00047422"/>
    </source>
</evidence>
<feature type="active site" evidence="7">
    <location>
        <position position="73"/>
    </location>
</feature>
<dbReference type="Pfam" id="PF00145">
    <property type="entry name" value="DNA_methylase"/>
    <property type="match status" value="1"/>
</dbReference>
<keyword evidence="4 7" id="KW-0949">S-adenosyl-L-methionine</keyword>
<dbReference type="InterPro" id="IPR001525">
    <property type="entry name" value="C5_MeTfrase"/>
</dbReference>
<dbReference type="AlphaFoldDB" id="A0A7W9EFX1"/>
<evidence type="ECO:0000256" key="7">
    <source>
        <dbReference type="PROSITE-ProRule" id="PRU01016"/>
    </source>
</evidence>
<keyword evidence="5" id="KW-0680">Restriction system</keyword>
<dbReference type="PANTHER" id="PTHR46098:SF1">
    <property type="entry name" value="TRNA (CYTOSINE(38)-C(5))-METHYLTRANSFERASE"/>
    <property type="match status" value="1"/>
</dbReference>
<dbReference type="GO" id="GO:0032259">
    <property type="term" value="P:methylation"/>
    <property type="evidence" value="ECO:0007669"/>
    <property type="project" value="UniProtKB-KW"/>
</dbReference>
<sequence length="386" mass="42311">MPQFYEFFAGGGMAQAGLGHHWACRFANDFDEMKAATYCANWGGEHMVCGDVNDIKPGDVPELADLAWASFPCQDLSLAGNYAGIGAADSGSQTRSGAFWAFWKLMLGLKADGRAPNMIVLENVSGVLTANKGRDFAAIGDCIARAGYRFGAVLIDAIHFVPHSRPRVFIVAIRADLTIPDDILTASPILPWHPGPLVAAFGGMTDSAKDAWLWLNLPTPDIQRRRKLESIIDDNPEGLRWHTSSETDRLISMMSERNLGKLERMKSRGQRTIGTIYKRTRQGQQRAELRDDGISGCLRTPAGGSSRQLILVVDGERVRSRLLAPREAARLMGLPDQYKLPSNYNHAYHVAGDGVAVPVVRHLAAFILEPVLQMQAITRQYAVAAE</sequence>
<dbReference type="InterPro" id="IPR050750">
    <property type="entry name" value="C5-MTase"/>
</dbReference>
<evidence type="ECO:0000256" key="5">
    <source>
        <dbReference type="ARBA" id="ARBA00022747"/>
    </source>
</evidence>
<reference evidence="9 10" key="1">
    <citation type="submission" date="2020-08" db="EMBL/GenBank/DDBJ databases">
        <title>Genomic Encyclopedia of Type Strains, Phase IV (KMG-IV): sequencing the most valuable type-strain genomes for metagenomic binning, comparative biology and taxonomic classification.</title>
        <authorList>
            <person name="Goeker M."/>
        </authorList>
    </citation>
    <scope>NUCLEOTIDE SEQUENCE [LARGE SCALE GENOMIC DNA]</scope>
    <source>
        <strain evidence="9 10">DSM 25079</strain>
    </source>
</reference>
<protein>
    <recommendedName>
        <fullName evidence="1">DNA (cytosine-5-)-methyltransferase</fullName>
        <ecNumber evidence="1">2.1.1.37</ecNumber>
    </recommendedName>
</protein>